<name>A0A833ZSK5_9CHIR</name>
<protein>
    <submittedName>
        <fullName evidence="2">Protein interacting with cyclin A1</fullName>
    </submittedName>
</protein>
<evidence type="ECO:0000256" key="1">
    <source>
        <dbReference type="SAM" id="MobiDB-lite"/>
    </source>
</evidence>
<dbReference type="EMBL" id="JABVXQ010000008">
    <property type="protein sequence ID" value="KAF6096376.1"/>
    <property type="molecule type" value="Genomic_DNA"/>
</dbReference>
<accession>A0A833ZSK5</accession>
<sequence>MWVRTRMTIERWTKEKTEDNANIWDESSSGKERAGQKIRGGLQAETWAQGGGASLRTQGGCGTSQPDKGGGAKG</sequence>
<evidence type="ECO:0000313" key="3">
    <source>
        <dbReference type="Proteomes" id="UP000664940"/>
    </source>
</evidence>
<gene>
    <name evidence="2" type="ORF">HJG60_015588</name>
</gene>
<comment type="caution">
    <text evidence="2">The sequence shown here is derived from an EMBL/GenBank/DDBJ whole genome shotgun (WGS) entry which is preliminary data.</text>
</comment>
<reference evidence="2 3" key="1">
    <citation type="journal article" date="2020" name="Nature">
        <title>Six reference-quality genomes reveal evolution of bat adaptations.</title>
        <authorList>
            <person name="Jebb D."/>
            <person name="Huang Z."/>
            <person name="Pippel M."/>
            <person name="Hughes G.M."/>
            <person name="Lavrichenko K."/>
            <person name="Devanna P."/>
            <person name="Winkler S."/>
            <person name="Jermiin L.S."/>
            <person name="Skirmuntt E.C."/>
            <person name="Katzourakis A."/>
            <person name="Burkitt-Gray L."/>
            <person name="Ray D.A."/>
            <person name="Sullivan K.A.M."/>
            <person name="Roscito J.G."/>
            <person name="Kirilenko B.M."/>
            <person name="Davalos L.M."/>
            <person name="Corthals A.P."/>
            <person name="Power M.L."/>
            <person name="Jones G."/>
            <person name="Ransome R.D."/>
            <person name="Dechmann D.K.N."/>
            <person name="Locatelli A.G."/>
            <person name="Puechmaille S.J."/>
            <person name="Fedrigo O."/>
            <person name="Jarvis E.D."/>
            <person name="Hiller M."/>
            <person name="Vernes S.C."/>
            <person name="Myers E.W."/>
            <person name="Teeling E.C."/>
        </authorList>
    </citation>
    <scope>NUCLEOTIDE SEQUENCE [LARGE SCALE GENOMIC DNA]</scope>
    <source>
        <strain evidence="2">Bat1K_MPI-CBG_1</strain>
    </source>
</reference>
<dbReference type="AlphaFoldDB" id="A0A833ZSK5"/>
<evidence type="ECO:0000313" key="2">
    <source>
        <dbReference type="EMBL" id="KAF6096376.1"/>
    </source>
</evidence>
<organism evidence="2 3">
    <name type="scientific">Phyllostomus discolor</name>
    <name type="common">pale spear-nosed bat</name>
    <dbReference type="NCBI Taxonomy" id="89673"/>
    <lineage>
        <taxon>Eukaryota</taxon>
        <taxon>Metazoa</taxon>
        <taxon>Chordata</taxon>
        <taxon>Craniata</taxon>
        <taxon>Vertebrata</taxon>
        <taxon>Euteleostomi</taxon>
        <taxon>Mammalia</taxon>
        <taxon>Eutheria</taxon>
        <taxon>Laurasiatheria</taxon>
        <taxon>Chiroptera</taxon>
        <taxon>Yangochiroptera</taxon>
        <taxon>Phyllostomidae</taxon>
        <taxon>Phyllostominae</taxon>
        <taxon>Phyllostomus</taxon>
    </lineage>
</organism>
<proteinExistence type="predicted"/>
<dbReference type="Proteomes" id="UP000664940">
    <property type="component" value="Unassembled WGS sequence"/>
</dbReference>
<feature type="region of interest" description="Disordered" evidence="1">
    <location>
        <begin position="20"/>
        <end position="74"/>
    </location>
</feature>